<proteinExistence type="inferred from homology"/>
<dbReference type="InterPro" id="IPR013320">
    <property type="entry name" value="ConA-like_dom_sf"/>
</dbReference>
<reference evidence="8 9" key="1">
    <citation type="submission" date="2016-01" db="EMBL/GenBank/DDBJ databases">
        <title>Complete genome and mega plasmid sequence of Sphingomonas panacis DCY99 elicits systemic resistance in rice to Xanthomonas oryzae.</title>
        <authorList>
            <person name="Kim Y.J."/>
            <person name="Yang D.C."/>
            <person name="Sing P."/>
        </authorList>
    </citation>
    <scope>NUCLEOTIDE SEQUENCE [LARGE SCALE GENOMIC DNA]</scope>
    <source>
        <strain evidence="8 9">DCY99</strain>
    </source>
</reference>
<keyword evidence="9" id="KW-1185">Reference proteome</keyword>
<feature type="chain" id="PRO_5008556305" evidence="6">
    <location>
        <begin position="20"/>
        <end position="664"/>
    </location>
</feature>
<feature type="active site" description="Proton acceptor" evidence="4">
    <location>
        <position position="45"/>
    </location>
</feature>
<keyword evidence="6" id="KW-0732">Signal</keyword>
<organism evidence="8 9">
    <name type="scientific">Sphingomonas panacis</name>
    <dbReference type="NCBI Taxonomy" id="1560345"/>
    <lineage>
        <taxon>Bacteria</taxon>
        <taxon>Pseudomonadati</taxon>
        <taxon>Pseudomonadota</taxon>
        <taxon>Alphaproteobacteria</taxon>
        <taxon>Sphingomonadales</taxon>
        <taxon>Sphingomonadaceae</taxon>
        <taxon>Sphingomonas</taxon>
    </lineage>
</organism>
<evidence type="ECO:0000313" key="9">
    <source>
        <dbReference type="Proteomes" id="UP000094256"/>
    </source>
</evidence>
<dbReference type="InterPro" id="IPR006710">
    <property type="entry name" value="Glyco_hydro_43"/>
</dbReference>
<dbReference type="EMBL" id="CP014168">
    <property type="protein sequence ID" value="AOH84160.1"/>
    <property type="molecule type" value="Genomic_DNA"/>
</dbReference>
<comment type="similarity">
    <text evidence="1">Belongs to the glycosyl hydrolase 43 family.</text>
</comment>
<feature type="site" description="Important for catalytic activity, responsible for pKa modulation of the active site Glu and correct orientation of both the proton donor and substrate" evidence="5">
    <location>
        <position position="154"/>
    </location>
</feature>
<dbReference type="RefSeq" id="WP_069204728.1">
    <property type="nucleotide sequence ID" value="NZ_CP014168.1"/>
</dbReference>
<evidence type="ECO:0000313" key="8">
    <source>
        <dbReference type="EMBL" id="AOH84160.1"/>
    </source>
</evidence>
<accession>A0A1B3Z9R3</accession>
<dbReference type="SUPFAM" id="SSF75005">
    <property type="entry name" value="Arabinanase/levansucrase/invertase"/>
    <property type="match status" value="1"/>
</dbReference>
<evidence type="ECO:0000256" key="1">
    <source>
        <dbReference type="ARBA" id="ARBA00009865"/>
    </source>
</evidence>
<evidence type="ECO:0000256" key="4">
    <source>
        <dbReference type="PIRSR" id="PIRSR606710-1"/>
    </source>
</evidence>
<keyword evidence="3" id="KW-0326">Glycosidase</keyword>
<feature type="signal peptide" evidence="6">
    <location>
        <begin position="1"/>
        <end position="19"/>
    </location>
</feature>
<keyword evidence="2 8" id="KW-0378">Hydrolase</keyword>
<feature type="active site" description="Proton donor" evidence="4">
    <location>
        <position position="203"/>
    </location>
</feature>
<dbReference type="STRING" id="1560345.AWL63_09460"/>
<dbReference type="Gene3D" id="2.60.120.200">
    <property type="match status" value="1"/>
</dbReference>
<dbReference type="AlphaFoldDB" id="A0A1B3Z9R3"/>
<dbReference type="KEGG" id="span:AWL63_09460"/>
<dbReference type="Gene3D" id="2.115.10.20">
    <property type="entry name" value="Glycosyl hydrolase domain, family 43"/>
    <property type="match status" value="1"/>
</dbReference>
<evidence type="ECO:0000256" key="5">
    <source>
        <dbReference type="PIRSR" id="PIRSR606710-2"/>
    </source>
</evidence>
<evidence type="ECO:0000256" key="2">
    <source>
        <dbReference type="ARBA" id="ARBA00022801"/>
    </source>
</evidence>
<evidence type="ECO:0000256" key="3">
    <source>
        <dbReference type="ARBA" id="ARBA00023295"/>
    </source>
</evidence>
<dbReference type="PANTHER" id="PTHR42812:SF12">
    <property type="entry name" value="BETA-XYLOSIDASE-RELATED"/>
    <property type="match status" value="1"/>
</dbReference>
<dbReference type="SUPFAM" id="SSF49899">
    <property type="entry name" value="Concanavalin A-like lectins/glucanases"/>
    <property type="match status" value="1"/>
</dbReference>
<name>A0A1B3Z9R3_9SPHN</name>
<dbReference type="GO" id="GO:0004553">
    <property type="term" value="F:hydrolase activity, hydrolyzing O-glycosyl compounds"/>
    <property type="evidence" value="ECO:0007669"/>
    <property type="project" value="InterPro"/>
</dbReference>
<dbReference type="InterPro" id="IPR041542">
    <property type="entry name" value="GH43_C2"/>
</dbReference>
<evidence type="ECO:0000256" key="6">
    <source>
        <dbReference type="SAM" id="SignalP"/>
    </source>
</evidence>
<feature type="domain" description="Beta-xylosidase C-terminal Concanavalin A-like" evidence="7">
    <location>
        <begin position="354"/>
        <end position="534"/>
    </location>
</feature>
<protein>
    <submittedName>
        <fullName evidence="8">Glycoside hydrolase</fullName>
    </submittedName>
</protein>
<dbReference type="Pfam" id="PF04616">
    <property type="entry name" value="Glyco_hydro_43"/>
    <property type="match status" value="1"/>
</dbReference>
<dbReference type="CDD" id="cd09001">
    <property type="entry name" value="GH43_FsAxh1-like"/>
    <property type="match status" value="1"/>
</dbReference>
<sequence>MKSFASLIALALVATPAIASERPTWTADNGNGTYTNPLFYDEFSDPDMIRVGDDFYLTGTTMHAMPGLPILHSKDMVNWDFVGYALDTLDLGPAYRLEDGKNIYGQGIWAPSFRYHDGTFYIFSNVNHAMTQMFTAKSPKGPWTRTPMKRTFHDLSVLFDDDGKAYVVWGYQELHLAQLDASLTDIVPGSERIITQKGTGLGEGSHFYKFGKTYYITTAEYSGSFRMPAARATSPLGPWEINPSISEHEDFGLAKGYHLRGNKDLATILPPDPKLRDAMSMHQGGIIQTPKGDWWGWSMFEGNSVGRLTALSPVTWKDGWPYFGLPGNLGRSPRTWVKPIASAAAPRAPYQRSDSFDGALANVWEWNHVPDPARWSLTERPGSLRLHTAPASDFLSARNTLTQRAIGPQSTITAELDASGLAVGDVAGLALLNRPYAWLGVERGANGLSIVRFDENGGRIASAPVRASHLWLRAACDFDTEQARFSYSTDGTHFTDLGPDFTTVYQLLTFQGVRSGLFAYNQHSAAGGFADFASVGVTEGRPESRPTIPFGKSITLRPLGSDRTAALLQAPLLVADRKLGRVALLSGRKALTVAADGAVSLQPVRADSPGQSFQWMESLSGGAVLMSLATSRYLHVDPATGALRADSPGPTADNADLARFRILP</sequence>
<dbReference type="GO" id="GO:0005975">
    <property type="term" value="P:carbohydrate metabolic process"/>
    <property type="evidence" value="ECO:0007669"/>
    <property type="project" value="InterPro"/>
</dbReference>
<dbReference type="InterPro" id="IPR051795">
    <property type="entry name" value="Glycosyl_Hydrlase_43"/>
</dbReference>
<gene>
    <name evidence="8" type="ORF">AWL63_09460</name>
</gene>
<dbReference type="Pfam" id="PF17851">
    <property type="entry name" value="GH43_C2"/>
    <property type="match status" value="1"/>
</dbReference>
<dbReference type="Proteomes" id="UP000094256">
    <property type="component" value="Chromosome"/>
</dbReference>
<evidence type="ECO:0000259" key="7">
    <source>
        <dbReference type="Pfam" id="PF17851"/>
    </source>
</evidence>
<dbReference type="InterPro" id="IPR023296">
    <property type="entry name" value="Glyco_hydro_beta-prop_sf"/>
</dbReference>
<dbReference type="PANTHER" id="PTHR42812">
    <property type="entry name" value="BETA-XYLOSIDASE"/>
    <property type="match status" value="1"/>
</dbReference>